<evidence type="ECO:0000313" key="3">
    <source>
        <dbReference type="Proteomes" id="UP000661435"/>
    </source>
</evidence>
<dbReference type="AlphaFoldDB" id="A0A8J6JEV3"/>
<organism evidence="2 3">
    <name type="scientific">Lawsonibacter hominis</name>
    <dbReference type="NCBI Taxonomy" id="2763053"/>
    <lineage>
        <taxon>Bacteria</taxon>
        <taxon>Bacillati</taxon>
        <taxon>Bacillota</taxon>
        <taxon>Clostridia</taxon>
        <taxon>Eubacteriales</taxon>
        <taxon>Oscillospiraceae</taxon>
        <taxon>Lawsonibacter</taxon>
    </lineage>
</organism>
<gene>
    <name evidence="2" type="ORF">H8S57_13235</name>
</gene>
<dbReference type="Proteomes" id="UP000661435">
    <property type="component" value="Unassembled WGS sequence"/>
</dbReference>
<dbReference type="Gene3D" id="3.60.15.10">
    <property type="entry name" value="Ribonuclease Z/Hydroxyacylglutathione hydrolase-like"/>
    <property type="match status" value="1"/>
</dbReference>
<dbReference type="InterPro" id="IPR050855">
    <property type="entry name" value="NDM-1-like"/>
</dbReference>
<dbReference type="CDD" id="cd07712">
    <property type="entry name" value="MBLAC2-like_MBL-fold"/>
    <property type="match status" value="1"/>
</dbReference>
<name>A0A8J6JEV3_9FIRM</name>
<dbReference type="InterPro" id="IPR036866">
    <property type="entry name" value="RibonucZ/Hydroxyglut_hydro"/>
</dbReference>
<dbReference type="SMART" id="SM00849">
    <property type="entry name" value="Lactamase_B"/>
    <property type="match status" value="1"/>
</dbReference>
<dbReference type="EMBL" id="JACOPP010000022">
    <property type="protein sequence ID" value="MBC5734678.1"/>
    <property type="molecule type" value="Genomic_DNA"/>
</dbReference>
<proteinExistence type="predicted"/>
<accession>A0A8J6JEV3</accession>
<reference evidence="2" key="1">
    <citation type="submission" date="2020-08" db="EMBL/GenBank/DDBJ databases">
        <title>Genome public.</title>
        <authorList>
            <person name="Liu C."/>
            <person name="Sun Q."/>
        </authorList>
    </citation>
    <scope>NUCLEOTIDE SEQUENCE</scope>
    <source>
        <strain evidence="2">NSJ-51</strain>
    </source>
</reference>
<keyword evidence="3" id="KW-1185">Reference proteome</keyword>
<dbReference type="Pfam" id="PF00753">
    <property type="entry name" value="Lactamase_B"/>
    <property type="match status" value="1"/>
</dbReference>
<sequence length="253" mass="28991">MNDWFTKDRIDADTYIISEYRHWEETHCYLLNGRERSLLIDTGLGICNIYDEVVKLTDKPVTAVATHVHWDHIGGHRYFPDFYAHSAELDWLNGGFPLSMETIREMVVDRCDLPEGFDVSNYEFFQGIPTKVLADHAVIDIGGRQIEALHTPGHAPGHLCFWEKENGYLFTGDLVYKDVLFAYYPSTDPEAYLASLEKIAALPVKKVFPAHHSLEIQPDILIRMREALRRLKAEGKLHHGSGAFDYGDWGIRL</sequence>
<dbReference type="RefSeq" id="WP_186908502.1">
    <property type="nucleotide sequence ID" value="NZ_JACOPP010000022.1"/>
</dbReference>
<comment type="caution">
    <text evidence="2">The sequence shown here is derived from an EMBL/GenBank/DDBJ whole genome shotgun (WGS) entry which is preliminary data.</text>
</comment>
<dbReference type="SUPFAM" id="SSF56281">
    <property type="entry name" value="Metallo-hydrolase/oxidoreductase"/>
    <property type="match status" value="1"/>
</dbReference>
<evidence type="ECO:0000313" key="2">
    <source>
        <dbReference type="EMBL" id="MBC5734678.1"/>
    </source>
</evidence>
<feature type="domain" description="Metallo-beta-lactamase" evidence="1">
    <location>
        <begin position="25"/>
        <end position="211"/>
    </location>
</feature>
<dbReference type="PANTHER" id="PTHR42951:SF4">
    <property type="entry name" value="ACYL-COENZYME A THIOESTERASE MBLAC2"/>
    <property type="match status" value="1"/>
</dbReference>
<protein>
    <submittedName>
        <fullName evidence="2">MBL fold metallo-hydrolase</fullName>
    </submittedName>
</protein>
<dbReference type="PANTHER" id="PTHR42951">
    <property type="entry name" value="METALLO-BETA-LACTAMASE DOMAIN-CONTAINING"/>
    <property type="match status" value="1"/>
</dbReference>
<evidence type="ECO:0000259" key="1">
    <source>
        <dbReference type="SMART" id="SM00849"/>
    </source>
</evidence>
<dbReference type="InterPro" id="IPR001279">
    <property type="entry name" value="Metallo-B-lactamas"/>
</dbReference>